<comment type="caution">
    <text evidence="1">The sequence shown here is derived from an EMBL/GenBank/DDBJ whole genome shotgun (WGS) entry which is preliminary data.</text>
</comment>
<dbReference type="Proteomes" id="UP000627521">
    <property type="component" value="Unassembled WGS sequence"/>
</dbReference>
<reference evidence="1 2" key="1">
    <citation type="submission" date="2020-09" db="EMBL/GenBank/DDBJ databases">
        <title>Bacillus nautilus sp. nov., Chryseoglobus crepusculi sp. nov, and Psychrobacter noctis sp. nov., isolated from deep-sea sponges from the equatorial Atlantic.</title>
        <authorList>
            <person name="Stennett H.L."/>
            <person name="Williams S.E."/>
        </authorList>
    </citation>
    <scope>NUCLEOTIDE SEQUENCE [LARGE SCALE GENOMIC DNA]</scope>
    <source>
        <strain evidence="1 2">28M-24</strain>
    </source>
</reference>
<gene>
    <name evidence="1" type="ORF">IEG06_04805</name>
</gene>
<keyword evidence="2" id="KW-1185">Reference proteome</keyword>
<organism evidence="1 2">
    <name type="scientific">Olleya marilimosa</name>
    <dbReference type="NCBI Taxonomy" id="272164"/>
    <lineage>
        <taxon>Bacteria</taxon>
        <taxon>Pseudomonadati</taxon>
        <taxon>Bacteroidota</taxon>
        <taxon>Flavobacteriia</taxon>
        <taxon>Flavobacteriales</taxon>
        <taxon>Flavobacteriaceae</taxon>
    </lineage>
</organism>
<name>A0ABR8LRB0_9FLAO</name>
<dbReference type="RefSeq" id="WP_191101052.1">
    <property type="nucleotide sequence ID" value="NZ_JACXXH010000002.1"/>
</dbReference>
<accession>A0ABR8LRB0</accession>
<dbReference type="EMBL" id="JACXXH010000002">
    <property type="protein sequence ID" value="MBD3862761.1"/>
    <property type="molecule type" value="Genomic_DNA"/>
</dbReference>
<evidence type="ECO:0000313" key="2">
    <source>
        <dbReference type="Proteomes" id="UP000627521"/>
    </source>
</evidence>
<protein>
    <submittedName>
        <fullName evidence="1">Uncharacterized protein</fullName>
    </submittedName>
</protein>
<proteinExistence type="predicted"/>
<evidence type="ECO:0000313" key="1">
    <source>
        <dbReference type="EMBL" id="MBD3862761.1"/>
    </source>
</evidence>
<sequence>MKTNLYCPYTIELLFDFFNEFNIKTNEKYTQQIKDKVLDTILEMLNNKVIFVSEKNKNGFVIWDEPKEIIVERINNMWSENTNFQDFYNMVWFGYENWYIEALKKEGFEQEKIVWTNFIEKDIGDLQKWIEANKP</sequence>